<dbReference type="SUPFAM" id="SSF100879">
    <property type="entry name" value="Lesion bypass DNA polymerase (Y-family), little finger domain"/>
    <property type="match status" value="1"/>
</dbReference>
<evidence type="ECO:0000313" key="8">
    <source>
        <dbReference type="EMBL" id="TDA23259.1"/>
    </source>
</evidence>
<dbReference type="InterPro" id="IPR017961">
    <property type="entry name" value="DNA_pol_Y-fam_little_finger"/>
</dbReference>
<keyword evidence="6" id="KW-0460">Magnesium</keyword>
<dbReference type="GO" id="GO:0006261">
    <property type="term" value="P:DNA-templated DNA replication"/>
    <property type="evidence" value="ECO:0007669"/>
    <property type="project" value="UniProtKB-UniRule"/>
</dbReference>
<keyword evidence="2 6" id="KW-0515">Mutator protein</keyword>
<dbReference type="SUPFAM" id="SSF56672">
    <property type="entry name" value="DNA/RNA polymerases"/>
    <property type="match status" value="1"/>
</dbReference>
<comment type="similarity">
    <text evidence="1 6">Belongs to the DNA polymerase type-Y family.</text>
</comment>
<protein>
    <recommendedName>
        <fullName evidence="6">DNA polymerase IV</fullName>
        <shortName evidence="6">Pol IV</shortName>
        <ecNumber evidence="6">2.7.7.7</ecNumber>
    </recommendedName>
</protein>
<dbReference type="HAMAP" id="MF_01113">
    <property type="entry name" value="DNApol_IV"/>
    <property type="match status" value="1"/>
</dbReference>
<comment type="caution">
    <text evidence="8">The sequence shown here is derived from an EMBL/GenBank/DDBJ whole genome shotgun (WGS) entry which is preliminary data.</text>
</comment>
<dbReference type="InterPro" id="IPR043128">
    <property type="entry name" value="Rev_trsase/Diguanyl_cyclase"/>
</dbReference>
<dbReference type="RefSeq" id="WP_066578371.1">
    <property type="nucleotide sequence ID" value="NZ_JAOBST010000012.1"/>
</dbReference>
<evidence type="ECO:0000256" key="3">
    <source>
        <dbReference type="ARBA" id="ARBA00022695"/>
    </source>
</evidence>
<keyword evidence="5 6" id="KW-0239">DNA-directed DNA polymerase</keyword>
<evidence type="ECO:0000256" key="6">
    <source>
        <dbReference type="HAMAP-Rule" id="MF_01113"/>
    </source>
</evidence>
<dbReference type="GO" id="GO:0003684">
    <property type="term" value="F:damaged DNA binding"/>
    <property type="evidence" value="ECO:0007669"/>
    <property type="project" value="InterPro"/>
</dbReference>
<dbReference type="PROSITE" id="PS50173">
    <property type="entry name" value="UMUC"/>
    <property type="match status" value="1"/>
</dbReference>
<comment type="function">
    <text evidence="6">Poorly processive, error-prone DNA polymerase involved in untargeted mutagenesis. Copies undamaged DNA at stalled replication forks, which arise in vivo from mismatched or misaligned primer ends. These misaligned primers can be extended by PolIV. Exhibits no 3'-5' exonuclease (proofreading) activity. May be involved in translesional synthesis, in conjunction with the beta clamp from PolIII.</text>
</comment>
<dbReference type="Pfam" id="PF11798">
    <property type="entry name" value="IMS_HHH"/>
    <property type="match status" value="1"/>
</dbReference>
<dbReference type="EC" id="2.7.7.7" evidence="6"/>
<comment type="catalytic activity">
    <reaction evidence="6">
        <text>DNA(n) + a 2'-deoxyribonucleoside 5'-triphosphate = DNA(n+1) + diphosphate</text>
        <dbReference type="Rhea" id="RHEA:22508"/>
        <dbReference type="Rhea" id="RHEA-COMP:17339"/>
        <dbReference type="Rhea" id="RHEA-COMP:17340"/>
        <dbReference type="ChEBI" id="CHEBI:33019"/>
        <dbReference type="ChEBI" id="CHEBI:61560"/>
        <dbReference type="ChEBI" id="CHEBI:173112"/>
        <dbReference type="EC" id="2.7.7.7"/>
    </reaction>
</comment>
<dbReference type="InterPro" id="IPR024728">
    <property type="entry name" value="PolY_HhH_motif"/>
</dbReference>
<dbReference type="Gene3D" id="3.40.1170.60">
    <property type="match status" value="1"/>
</dbReference>
<keyword evidence="3 6" id="KW-0548">Nucleotidyltransferase</keyword>
<dbReference type="InterPro" id="IPR036775">
    <property type="entry name" value="DNA_pol_Y-fam_lit_finger_sf"/>
</dbReference>
<dbReference type="CDD" id="cd03586">
    <property type="entry name" value="PolY_Pol_IV_kappa"/>
    <property type="match status" value="1"/>
</dbReference>
<gene>
    <name evidence="6" type="primary">dinB</name>
    <name evidence="8" type="ORF">E1963_00445</name>
</gene>
<feature type="active site" evidence="6">
    <location>
        <position position="114"/>
    </location>
</feature>
<proteinExistence type="inferred from homology"/>
<comment type="cofactor">
    <cofactor evidence="6">
        <name>Mg(2+)</name>
        <dbReference type="ChEBI" id="CHEBI:18420"/>
    </cofactor>
    <text evidence="6">Binds 2 magnesium ions per subunit.</text>
</comment>
<dbReference type="PANTHER" id="PTHR11076">
    <property type="entry name" value="DNA REPAIR POLYMERASE UMUC / TRANSFERASE FAMILY MEMBER"/>
    <property type="match status" value="1"/>
</dbReference>
<evidence type="ECO:0000259" key="7">
    <source>
        <dbReference type="PROSITE" id="PS50173"/>
    </source>
</evidence>
<dbReference type="Proteomes" id="UP000295710">
    <property type="component" value="Unassembled WGS sequence"/>
</dbReference>
<keyword evidence="6" id="KW-0479">Metal-binding</keyword>
<keyword evidence="6" id="KW-0238">DNA-binding</keyword>
<sequence length="422" mass="47820">MSEQIIYHIDVNSAFLSWEAVFRLGFLGASTDLRDIPSAIGGDIKQRHGIILAKSIPAKAYGIKTGESIPEARQKCPGLYIAPPNYGLYEKCSRAFTDILKEYTPAVEQYSIDEVFMDMSGMQKLFGNPVETAFDIKDRIRRELGFTVNIGISSNKLLAKMASDFKKPDRVHTLFPEEIRTKMWKLPVNDLFFVGRATAKKLHKLGICTIGQLAEADRELLRMHLKSHGDVIWNFANGRDFSIVEPEPIPNKGYGNSTTTPFDVTDAAAAKLVLLALAETLGMRLRKDGVKIQVISIGIKDREFRHVSHQTVLPNPTNITKEIYEAACRLFDELWDYAPIRHLGIHTGRVKDEGELRQLSLFDDRDYKKLERWDRTIDRVRGRFGIDAVRRAAFLAVPEIDHLSGGVSREKRTVDYEKLKIE</sequence>
<dbReference type="Pfam" id="PF00817">
    <property type="entry name" value="IMS"/>
    <property type="match status" value="1"/>
</dbReference>
<keyword evidence="6" id="KW-0808">Transferase</keyword>
<dbReference type="InterPro" id="IPR022880">
    <property type="entry name" value="DNApol_IV"/>
</dbReference>
<dbReference type="InterPro" id="IPR050116">
    <property type="entry name" value="DNA_polymerase-Y"/>
</dbReference>
<dbReference type="GO" id="GO:0003887">
    <property type="term" value="F:DNA-directed DNA polymerase activity"/>
    <property type="evidence" value="ECO:0007669"/>
    <property type="project" value="UniProtKB-UniRule"/>
</dbReference>
<dbReference type="GO" id="GO:0005829">
    <property type="term" value="C:cytosol"/>
    <property type="evidence" value="ECO:0007669"/>
    <property type="project" value="TreeGrafter"/>
</dbReference>
<dbReference type="InterPro" id="IPR043502">
    <property type="entry name" value="DNA/RNA_pol_sf"/>
</dbReference>
<feature type="site" description="Substrate discrimination" evidence="6">
    <location>
        <position position="15"/>
    </location>
</feature>
<dbReference type="InterPro" id="IPR001126">
    <property type="entry name" value="UmuC"/>
</dbReference>
<dbReference type="PANTHER" id="PTHR11076:SF35">
    <property type="entry name" value="DNA REPAIR PROTEIN HOMOLOG YOBH"/>
    <property type="match status" value="1"/>
</dbReference>
<dbReference type="Gene3D" id="3.30.1490.100">
    <property type="entry name" value="DNA polymerase, Y-family, little finger domain"/>
    <property type="match status" value="1"/>
</dbReference>
<dbReference type="Pfam" id="PF11799">
    <property type="entry name" value="IMS_C"/>
    <property type="match status" value="1"/>
</dbReference>
<evidence type="ECO:0000313" key="9">
    <source>
        <dbReference type="Proteomes" id="UP000295710"/>
    </source>
</evidence>
<feature type="binding site" evidence="6">
    <location>
        <position position="113"/>
    </location>
    <ligand>
        <name>Mg(2+)</name>
        <dbReference type="ChEBI" id="CHEBI:18420"/>
    </ligand>
</feature>
<dbReference type="GO" id="GO:0042276">
    <property type="term" value="P:error-prone translesion synthesis"/>
    <property type="evidence" value="ECO:0007669"/>
    <property type="project" value="TreeGrafter"/>
</dbReference>
<evidence type="ECO:0000256" key="4">
    <source>
        <dbReference type="ARBA" id="ARBA00022763"/>
    </source>
</evidence>
<accession>A0A4R4FKL5</accession>
<dbReference type="Gene3D" id="3.30.70.270">
    <property type="match status" value="1"/>
</dbReference>
<feature type="domain" description="UmuC" evidence="7">
    <location>
        <begin position="6"/>
        <end position="195"/>
    </location>
</feature>
<comment type="subcellular location">
    <subcellularLocation>
        <location evidence="6">Cytoplasm</location>
    </subcellularLocation>
</comment>
<organism evidence="8 9">
    <name type="scientific">Extibacter muris</name>
    <dbReference type="NCBI Taxonomy" id="1796622"/>
    <lineage>
        <taxon>Bacteria</taxon>
        <taxon>Bacillati</taxon>
        <taxon>Bacillota</taxon>
        <taxon>Clostridia</taxon>
        <taxon>Lachnospirales</taxon>
        <taxon>Lachnospiraceae</taxon>
        <taxon>Extibacter</taxon>
    </lineage>
</organism>
<dbReference type="GO" id="GO:0006281">
    <property type="term" value="P:DNA repair"/>
    <property type="evidence" value="ECO:0007669"/>
    <property type="project" value="UniProtKB-UniRule"/>
</dbReference>
<reference evidence="8 9" key="1">
    <citation type="journal article" date="2016" name="Nat. Microbiol.">
        <title>The Mouse Intestinal Bacterial Collection (miBC) provides host-specific insight into cultured diversity and functional potential of the gut microbiota.</title>
        <authorList>
            <person name="Lagkouvardos I."/>
            <person name="Pukall R."/>
            <person name="Abt B."/>
            <person name="Foesel B.U."/>
            <person name="Meier-Kolthoff J.P."/>
            <person name="Kumar N."/>
            <person name="Bresciani A."/>
            <person name="Martinez I."/>
            <person name="Just S."/>
            <person name="Ziegler C."/>
            <person name="Brugiroux S."/>
            <person name="Garzetti D."/>
            <person name="Wenning M."/>
            <person name="Bui T.P."/>
            <person name="Wang J."/>
            <person name="Hugenholtz F."/>
            <person name="Plugge C.M."/>
            <person name="Peterson D.A."/>
            <person name="Hornef M.W."/>
            <person name="Baines J.F."/>
            <person name="Smidt H."/>
            <person name="Walter J."/>
            <person name="Kristiansen K."/>
            <person name="Nielsen H.B."/>
            <person name="Haller D."/>
            <person name="Overmann J."/>
            <person name="Stecher B."/>
            <person name="Clavel T."/>
        </authorList>
    </citation>
    <scope>NUCLEOTIDE SEQUENCE [LARGE SCALE GENOMIC DNA]</scope>
    <source>
        <strain evidence="8 9">DSM 28560</strain>
    </source>
</reference>
<keyword evidence="4 6" id="KW-0227">DNA damage</keyword>
<dbReference type="EMBL" id="SMMX01000001">
    <property type="protein sequence ID" value="TDA23259.1"/>
    <property type="molecule type" value="Genomic_DNA"/>
</dbReference>
<name>A0A4R4FKL5_9FIRM</name>
<evidence type="ECO:0000256" key="5">
    <source>
        <dbReference type="ARBA" id="ARBA00022932"/>
    </source>
</evidence>
<evidence type="ECO:0000256" key="2">
    <source>
        <dbReference type="ARBA" id="ARBA00022457"/>
    </source>
</evidence>
<dbReference type="AlphaFoldDB" id="A0A4R4FKL5"/>
<keyword evidence="6" id="KW-0963">Cytoplasm</keyword>
<dbReference type="GO" id="GO:0000287">
    <property type="term" value="F:magnesium ion binding"/>
    <property type="evidence" value="ECO:0007669"/>
    <property type="project" value="UniProtKB-UniRule"/>
</dbReference>
<keyword evidence="6" id="KW-0235">DNA replication</keyword>
<comment type="subunit">
    <text evidence="6">Monomer.</text>
</comment>
<keyword evidence="6" id="KW-0234">DNA repair</keyword>
<dbReference type="GO" id="GO:0009432">
    <property type="term" value="P:SOS response"/>
    <property type="evidence" value="ECO:0007669"/>
    <property type="project" value="TreeGrafter"/>
</dbReference>
<feature type="binding site" evidence="6">
    <location>
        <position position="10"/>
    </location>
    <ligand>
        <name>Mg(2+)</name>
        <dbReference type="ChEBI" id="CHEBI:18420"/>
    </ligand>
</feature>
<dbReference type="Gene3D" id="1.10.150.20">
    <property type="entry name" value="5' to 3' exonuclease, C-terminal subdomain"/>
    <property type="match status" value="1"/>
</dbReference>
<evidence type="ECO:0000256" key="1">
    <source>
        <dbReference type="ARBA" id="ARBA00010945"/>
    </source>
</evidence>
<keyword evidence="9" id="KW-1185">Reference proteome</keyword>